<evidence type="ECO:0000259" key="1">
    <source>
        <dbReference type="PROSITE" id="PS50181"/>
    </source>
</evidence>
<evidence type="ECO:0000313" key="3">
    <source>
        <dbReference type="Proteomes" id="UP000053766"/>
    </source>
</evidence>
<dbReference type="InterPro" id="IPR001810">
    <property type="entry name" value="F-box_dom"/>
</dbReference>
<keyword evidence="3" id="KW-1185">Reference proteome</keyword>
<reference evidence="2 3" key="1">
    <citation type="submission" date="2013-11" db="EMBL/GenBank/DDBJ databases">
        <title>Draft genome of the bovine lungworm Dictyocaulus viviparus.</title>
        <authorList>
            <person name="Mitreva M."/>
        </authorList>
    </citation>
    <scope>NUCLEOTIDE SEQUENCE [LARGE SCALE GENOMIC DNA]</scope>
    <source>
        <strain evidence="2 3">HannoverDv2000</strain>
    </source>
</reference>
<dbReference type="InterPro" id="IPR036047">
    <property type="entry name" value="F-box-like_dom_sf"/>
</dbReference>
<dbReference type="Pfam" id="PF12937">
    <property type="entry name" value="F-box-like"/>
    <property type="match status" value="1"/>
</dbReference>
<accession>A0A0D8Y061</accession>
<dbReference type="SUPFAM" id="SSF81383">
    <property type="entry name" value="F-box domain"/>
    <property type="match status" value="1"/>
</dbReference>
<protein>
    <submittedName>
        <fullName evidence="2">F-box domain protein</fullName>
    </submittedName>
</protein>
<dbReference type="Proteomes" id="UP000053766">
    <property type="component" value="Unassembled WGS sequence"/>
</dbReference>
<proteinExistence type="predicted"/>
<evidence type="ECO:0000313" key="2">
    <source>
        <dbReference type="EMBL" id="KJH50105.1"/>
    </source>
</evidence>
<dbReference type="EMBL" id="KN716215">
    <property type="protein sequence ID" value="KJH50105.1"/>
    <property type="molecule type" value="Genomic_DNA"/>
</dbReference>
<dbReference type="PROSITE" id="PS50181">
    <property type="entry name" value="FBOX"/>
    <property type="match status" value="1"/>
</dbReference>
<dbReference type="STRING" id="29172.A0A0D8Y061"/>
<dbReference type="PANTHER" id="PTHR13252:SF9">
    <property type="entry name" value="F-BOX ONLY PROTEIN 28"/>
    <property type="match status" value="1"/>
</dbReference>
<dbReference type="OrthoDB" id="5860767at2759"/>
<dbReference type="AlphaFoldDB" id="A0A0D8Y061"/>
<feature type="domain" description="F-box" evidence="1">
    <location>
        <begin position="8"/>
        <end position="56"/>
    </location>
</feature>
<dbReference type="PANTHER" id="PTHR13252">
    <property type="entry name" value="F-BOX ONLY PROTEIN 28"/>
    <property type="match status" value="1"/>
</dbReference>
<dbReference type="GO" id="GO:0000209">
    <property type="term" value="P:protein polyubiquitination"/>
    <property type="evidence" value="ECO:0007669"/>
    <property type="project" value="TreeGrafter"/>
</dbReference>
<organism evidence="2 3">
    <name type="scientific">Dictyocaulus viviparus</name>
    <name type="common">Bovine lungworm</name>
    <dbReference type="NCBI Taxonomy" id="29172"/>
    <lineage>
        <taxon>Eukaryota</taxon>
        <taxon>Metazoa</taxon>
        <taxon>Ecdysozoa</taxon>
        <taxon>Nematoda</taxon>
        <taxon>Chromadorea</taxon>
        <taxon>Rhabditida</taxon>
        <taxon>Rhabditina</taxon>
        <taxon>Rhabditomorpha</taxon>
        <taxon>Strongyloidea</taxon>
        <taxon>Metastrongylidae</taxon>
        <taxon>Dictyocaulus</taxon>
    </lineage>
</organism>
<sequence length="341" mass="39243">MKQASYGTKCFMELPNEIQIAILKHLTYDDIAKLRRTCKLMNTLCSYLLNRGFQQLGIDIDKEKLRIKRELPRRESMRRKFIDIKATCFIPGKASLACLFNYHVVIIFTPPISNNSTLTLILLQKSHDRGGTLTIDIHELLKDLRDLSRYMLYNKVFSNQTNVDCTLGNNSMAMEHFEEHVQPSLSSTTNASLSSTYFMSVHPLYRPSSAKALSLPSDGCEWRKNIIDKLAQQDKVIRKQTSEIMSLKSCIRQLVAVCTQLSTSMPSQEQEISNLLDVVLDTISLECPIVYYEEPSTSSRNGIEKLFSCGRKRNYSDDDSREYNVEKRTRRNDECPRERLI</sequence>
<reference evidence="3" key="2">
    <citation type="journal article" date="2016" name="Sci. Rep.">
        <title>Dictyocaulus viviparus genome, variome and transcriptome elucidate lungworm biology and support future intervention.</title>
        <authorList>
            <person name="McNulty S.N."/>
            <person name="Strube C."/>
            <person name="Rosa B.A."/>
            <person name="Martin J.C."/>
            <person name="Tyagi R."/>
            <person name="Choi Y.J."/>
            <person name="Wang Q."/>
            <person name="Hallsworth Pepin K."/>
            <person name="Zhang X."/>
            <person name="Ozersky P."/>
            <person name="Wilson R.K."/>
            <person name="Sternberg P.W."/>
            <person name="Gasser R.B."/>
            <person name="Mitreva M."/>
        </authorList>
    </citation>
    <scope>NUCLEOTIDE SEQUENCE [LARGE SCALE GENOMIC DNA]</scope>
    <source>
        <strain evidence="3">HannoverDv2000</strain>
    </source>
</reference>
<dbReference type="InterPro" id="IPR039719">
    <property type="entry name" value="FBXO28"/>
</dbReference>
<name>A0A0D8Y061_DICVI</name>
<dbReference type="SMART" id="SM00256">
    <property type="entry name" value="FBOX"/>
    <property type="match status" value="1"/>
</dbReference>
<gene>
    <name evidence="2" type="ORF">DICVIV_03742</name>
</gene>